<dbReference type="InterPro" id="IPR041661">
    <property type="entry name" value="ZN622/Rei1/Reh1_Znf-C2H2"/>
</dbReference>
<protein>
    <recommendedName>
        <fullName evidence="2">C2H2-type domain-containing protein</fullName>
    </recommendedName>
</protein>
<evidence type="ECO:0000256" key="1">
    <source>
        <dbReference type="SAM" id="MobiDB-lite"/>
    </source>
</evidence>
<proteinExistence type="predicted"/>
<feature type="region of interest" description="Disordered" evidence="1">
    <location>
        <begin position="226"/>
        <end position="261"/>
    </location>
</feature>
<keyword evidence="4" id="KW-1185">Reference proteome</keyword>
<dbReference type="GO" id="GO:0042273">
    <property type="term" value="P:ribosomal large subunit biogenesis"/>
    <property type="evidence" value="ECO:0007669"/>
    <property type="project" value="TreeGrafter"/>
</dbReference>
<dbReference type="Pfam" id="PF12756">
    <property type="entry name" value="zf-C2H2_2"/>
    <property type="match status" value="1"/>
</dbReference>
<dbReference type="EMBL" id="KZ805358">
    <property type="protein sequence ID" value="PVI01375.1"/>
    <property type="molecule type" value="Genomic_DNA"/>
</dbReference>
<feature type="compositionally biased region" description="Basic and acidic residues" evidence="1">
    <location>
        <begin position="308"/>
        <end position="329"/>
    </location>
</feature>
<feature type="region of interest" description="Disordered" evidence="1">
    <location>
        <begin position="306"/>
        <end position="329"/>
    </location>
</feature>
<dbReference type="AlphaFoldDB" id="A0A2V1DVT1"/>
<accession>A0A2V1DVT1</accession>
<feature type="compositionally biased region" description="Basic and acidic residues" evidence="1">
    <location>
        <begin position="232"/>
        <end position="251"/>
    </location>
</feature>
<sequence length="329" mass="37198">MASDSRLFTCNTCATAFDTSELQRSHMRGSWHVYNVKRRVTQMPVLSQEQFNAQVPQDAHLNSKKDRQDDVLKAAMVESDPEIDEEEDEVGEKLSPLECLFCNLDSSTINENVQHMQSVHGLYIPEPDQLTDMETFLGYLASIFTHMRDKGHCMINLEAESELLDFWEISQDDEDQEETSQNKNLASASVHVSATELRLPSGSIITSRSDTAQVRAKPMLTKYRVKASQMRTKREEMKAITDGSETKKPKAPDSNMSMRTQPGTDLRVAIRGEMGLVGLSEQQNRALMATEAKMKKREHIAKAAQRWATEKVANKQKFFKPDVPGRKNG</sequence>
<dbReference type="InterPro" id="IPR013087">
    <property type="entry name" value="Znf_C2H2_type"/>
</dbReference>
<evidence type="ECO:0000313" key="4">
    <source>
        <dbReference type="Proteomes" id="UP000244855"/>
    </source>
</evidence>
<evidence type="ECO:0000313" key="3">
    <source>
        <dbReference type="EMBL" id="PVI01375.1"/>
    </source>
</evidence>
<dbReference type="PANTHER" id="PTHR13182">
    <property type="entry name" value="ZINC FINGER PROTEIN 622"/>
    <property type="match status" value="1"/>
</dbReference>
<feature type="domain" description="C2H2-type" evidence="2">
    <location>
        <begin position="10"/>
        <end position="32"/>
    </location>
</feature>
<reference evidence="3 4" key="1">
    <citation type="journal article" date="2018" name="Sci. Rep.">
        <title>Comparative genomics provides insights into the lifestyle and reveals functional heterogeneity of dark septate endophytic fungi.</title>
        <authorList>
            <person name="Knapp D.G."/>
            <person name="Nemeth J.B."/>
            <person name="Barry K."/>
            <person name="Hainaut M."/>
            <person name="Henrissat B."/>
            <person name="Johnson J."/>
            <person name="Kuo A."/>
            <person name="Lim J.H.P."/>
            <person name="Lipzen A."/>
            <person name="Nolan M."/>
            <person name="Ohm R.A."/>
            <person name="Tamas L."/>
            <person name="Grigoriev I.V."/>
            <person name="Spatafora J.W."/>
            <person name="Nagy L.G."/>
            <person name="Kovacs G.M."/>
        </authorList>
    </citation>
    <scope>NUCLEOTIDE SEQUENCE [LARGE SCALE GENOMIC DNA]</scope>
    <source>
        <strain evidence="3 4">DSE2036</strain>
    </source>
</reference>
<evidence type="ECO:0000259" key="2">
    <source>
        <dbReference type="PROSITE" id="PS00028"/>
    </source>
</evidence>
<gene>
    <name evidence="3" type="ORF">DM02DRAFT_654522</name>
</gene>
<organism evidence="3 4">
    <name type="scientific">Periconia macrospinosa</name>
    <dbReference type="NCBI Taxonomy" id="97972"/>
    <lineage>
        <taxon>Eukaryota</taxon>
        <taxon>Fungi</taxon>
        <taxon>Dikarya</taxon>
        <taxon>Ascomycota</taxon>
        <taxon>Pezizomycotina</taxon>
        <taxon>Dothideomycetes</taxon>
        <taxon>Pleosporomycetidae</taxon>
        <taxon>Pleosporales</taxon>
        <taxon>Massarineae</taxon>
        <taxon>Periconiaceae</taxon>
        <taxon>Periconia</taxon>
    </lineage>
</organism>
<dbReference type="PROSITE" id="PS00028">
    <property type="entry name" value="ZINC_FINGER_C2H2_1"/>
    <property type="match status" value="1"/>
</dbReference>
<dbReference type="STRING" id="97972.A0A2V1DVT1"/>
<dbReference type="OrthoDB" id="19329at2759"/>
<dbReference type="PANTHER" id="PTHR13182:SF8">
    <property type="entry name" value="CYTOPLASMIC 60S SUBUNIT BIOGENESIS FACTOR ZNF622"/>
    <property type="match status" value="1"/>
</dbReference>
<name>A0A2V1DVT1_9PLEO</name>
<dbReference type="InterPro" id="IPR036236">
    <property type="entry name" value="Znf_C2H2_sf"/>
</dbReference>
<dbReference type="InterPro" id="IPR040025">
    <property type="entry name" value="Znf622/Rei1/Reh1"/>
</dbReference>
<dbReference type="Proteomes" id="UP000244855">
    <property type="component" value="Unassembled WGS sequence"/>
</dbReference>
<dbReference type="SUPFAM" id="SSF57667">
    <property type="entry name" value="beta-beta-alpha zinc fingers"/>
    <property type="match status" value="2"/>
</dbReference>
<dbReference type="GO" id="GO:0030687">
    <property type="term" value="C:preribosome, large subunit precursor"/>
    <property type="evidence" value="ECO:0007669"/>
    <property type="project" value="TreeGrafter"/>
</dbReference>